<keyword evidence="1" id="KW-1133">Transmembrane helix</keyword>
<proteinExistence type="predicted"/>
<evidence type="ECO:0000256" key="1">
    <source>
        <dbReference type="SAM" id="Phobius"/>
    </source>
</evidence>
<accession>A0A919E7F5</accession>
<reference evidence="2" key="1">
    <citation type="journal article" date="2014" name="Int. J. Syst. Evol. Microbiol.">
        <title>Complete genome sequence of Corynebacterium casei LMG S-19264T (=DSM 44701T), isolated from a smear-ripened cheese.</title>
        <authorList>
            <consortium name="US DOE Joint Genome Institute (JGI-PGF)"/>
            <person name="Walter F."/>
            <person name="Albersmeier A."/>
            <person name="Kalinowski J."/>
            <person name="Ruckert C."/>
        </authorList>
    </citation>
    <scope>NUCLEOTIDE SEQUENCE</scope>
    <source>
        <strain evidence="2">KCTC 42590</strain>
    </source>
</reference>
<protein>
    <submittedName>
        <fullName evidence="2">Uncharacterized protein</fullName>
    </submittedName>
</protein>
<name>A0A919E7F5_9PROT</name>
<dbReference type="AlphaFoldDB" id="A0A919E7F5"/>
<comment type="caution">
    <text evidence="2">The sequence shown here is derived from an EMBL/GenBank/DDBJ whole genome shotgun (WGS) entry which is preliminary data.</text>
</comment>
<evidence type="ECO:0000313" key="3">
    <source>
        <dbReference type="Proteomes" id="UP000630923"/>
    </source>
</evidence>
<reference evidence="2" key="2">
    <citation type="submission" date="2020-09" db="EMBL/GenBank/DDBJ databases">
        <authorList>
            <person name="Sun Q."/>
            <person name="Kim S."/>
        </authorList>
    </citation>
    <scope>NUCLEOTIDE SEQUENCE</scope>
    <source>
        <strain evidence="2">KCTC 42590</strain>
    </source>
</reference>
<keyword evidence="3" id="KW-1185">Reference proteome</keyword>
<keyword evidence="1" id="KW-0812">Transmembrane</keyword>
<gene>
    <name evidence="2" type="ORF">GCM10017044_21640</name>
</gene>
<keyword evidence="1" id="KW-0472">Membrane</keyword>
<evidence type="ECO:0000313" key="2">
    <source>
        <dbReference type="EMBL" id="GHF26372.1"/>
    </source>
</evidence>
<sequence length="65" mass="7409">MELYYVSGCAALFCFYKYFTIAKAGQHMKSTGASVELLEWYTSKASSWFSYFLMALGLTAISYFL</sequence>
<feature type="transmembrane region" description="Helical" evidence="1">
    <location>
        <begin position="48"/>
        <end position="64"/>
    </location>
</feature>
<dbReference type="Proteomes" id="UP000630923">
    <property type="component" value="Unassembled WGS sequence"/>
</dbReference>
<dbReference type="EMBL" id="BNCI01000002">
    <property type="protein sequence ID" value="GHF26372.1"/>
    <property type="molecule type" value="Genomic_DNA"/>
</dbReference>
<organism evidence="2 3">
    <name type="scientific">Kordiimonas sediminis</name>
    <dbReference type="NCBI Taxonomy" id="1735581"/>
    <lineage>
        <taxon>Bacteria</taxon>
        <taxon>Pseudomonadati</taxon>
        <taxon>Pseudomonadota</taxon>
        <taxon>Alphaproteobacteria</taxon>
        <taxon>Kordiimonadales</taxon>
        <taxon>Kordiimonadaceae</taxon>
        <taxon>Kordiimonas</taxon>
    </lineage>
</organism>